<dbReference type="EMBL" id="KZ084092">
    <property type="protein sequence ID" value="OSD05785.1"/>
    <property type="molecule type" value="Genomic_DNA"/>
</dbReference>
<sequence>MPPKPRPIVRKMSSASKDVGGASNTKDAPTPSTSMPPPPDPVPPRGILEEEITALSSCLQNAVVKTGQIYGFYTDVKRLGIQKYAPHPPRSLTASLGREVEKYDQLCDAMESQLLRAIAVLRRDLAREEQRLKAEQEAAAATSTKPSSPSTSTIAPSTPLGSPGQTQMEILPDGTQRPKPPAPTPARRQSAISLSSLSRPAFPHKLDLSASALRIHPEEMIPSGLSSPVTLAPRSARTSLPPELVMAALGDAANRSVDIDLTVDTDMDMGGTSGVGTQQSMDPTLGSSADRPIELELDIDVSYLGDGSATGPNNNHQNLPSSADQQIKPKEEDNMDIDLLQALQTGDHSAAGDDLFASLGVTSDNTHGSAAASAGPSSQTQPADAFSPGSFLASFGTAPTQAGDAATSDTATASGQDGQIEGFLNSGFFDDHTQTTTTGDAEVDMMDIFNMAAVNPQSNTDNSAS</sequence>
<feature type="compositionally biased region" description="Low complexity" evidence="1">
    <location>
        <begin position="400"/>
        <end position="416"/>
    </location>
</feature>
<protein>
    <submittedName>
        <fullName evidence="2">Uncharacterized protein</fullName>
    </submittedName>
</protein>
<proteinExistence type="predicted"/>
<feature type="compositionally biased region" description="Low complexity" evidence="1">
    <location>
        <begin position="138"/>
        <end position="159"/>
    </location>
</feature>
<keyword evidence="3" id="KW-1185">Reference proteome</keyword>
<gene>
    <name evidence="2" type="ORF">PYCCODRAFT_1384826</name>
</gene>
<feature type="region of interest" description="Disordered" evidence="1">
    <location>
        <begin position="304"/>
        <end position="323"/>
    </location>
</feature>
<feature type="region of interest" description="Disordered" evidence="1">
    <location>
        <begin position="1"/>
        <end position="45"/>
    </location>
</feature>
<feature type="compositionally biased region" description="Polar residues" evidence="1">
    <location>
        <begin position="310"/>
        <end position="323"/>
    </location>
</feature>
<feature type="compositionally biased region" description="Low complexity" evidence="1">
    <location>
        <begin position="368"/>
        <end position="383"/>
    </location>
</feature>
<evidence type="ECO:0000256" key="1">
    <source>
        <dbReference type="SAM" id="MobiDB-lite"/>
    </source>
</evidence>
<name>A0A1Y2IXA5_TRAC3</name>
<reference evidence="2 3" key="1">
    <citation type="journal article" date="2015" name="Biotechnol. Biofuels">
        <title>Enhanced degradation of softwood versus hardwood by the white-rot fungus Pycnoporus coccineus.</title>
        <authorList>
            <person name="Couturier M."/>
            <person name="Navarro D."/>
            <person name="Chevret D."/>
            <person name="Henrissat B."/>
            <person name="Piumi F."/>
            <person name="Ruiz-Duenas F.J."/>
            <person name="Martinez A.T."/>
            <person name="Grigoriev I.V."/>
            <person name="Riley R."/>
            <person name="Lipzen A."/>
            <person name="Berrin J.G."/>
            <person name="Master E.R."/>
            <person name="Rosso M.N."/>
        </authorList>
    </citation>
    <scope>NUCLEOTIDE SEQUENCE [LARGE SCALE GENOMIC DNA]</scope>
    <source>
        <strain evidence="2 3">BRFM310</strain>
    </source>
</reference>
<feature type="compositionally biased region" description="Pro residues" evidence="1">
    <location>
        <begin position="34"/>
        <end position="44"/>
    </location>
</feature>
<feature type="region of interest" description="Disordered" evidence="1">
    <location>
        <begin position="132"/>
        <end position="198"/>
    </location>
</feature>
<organism evidence="2 3">
    <name type="scientific">Trametes coccinea (strain BRFM310)</name>
    <name type="common">Pycnoporus coccineus</name>
    <dbReference type="NCBI Taxonomy" id="1353009"/>
    <lineage>
        <taxon>Eukaryota</taxon>
        <taxon>Fungi</taxon>
        <taxon>Dikarya</taxon>
        <taxon>Basidiomycota</taxon>
        <taxon>Agaricomycotina</taxon>
        <taxon>Agaricomycetes</taxon>
        <taxon>Polyporales</taxon>
        <taxon>Polyporaceae</taxon>
        <taxon>Trametes</taxon>
    </lineage>
</organism>
<dbReference type="AlphaFoldDB" id="A0A1Y2IXA5"/>
<dbReference type="Proteomes" id="UP000193067">
    <property type="component" value="Unassembled WGS sequence"/>
</dbReference>
<accession>A0A1Y2IXA5</accession>
<evidence type="ECO:0000313" key="3">
    <source>
        <dbReference type="Proteomes" id="UP000193067"/>
    </source>
</evidence>
<dbReference type="OrthoDB" id="3365514at2759"/>
<evidence type="ECO:0000313" key="2">
    <source>
        <dbReference type="EMBL" id="OSD05785.1"/>
    </source>
</evidence>
<feature type="region of interest" description="Disordered" evidence="1">
    <location>
        <begin position="365"/>
        <end position="419"/>
    </location>
</feature>